<organism evidence="2 3">
    <name type="scientific">Orbilia oligospora</name>
    <name type="common">Nematode-trapping fungus</name>
    <name type="synonym">Arthrobotrys oligospora</name>
    <dbReference type="NCBI Taxonomy" id="2813651"/>
    <lineage>
        <taxon>Eukaryota</taxon>
        <taxon>Fungi</taxon>
        <taxon>Dikarya</taxon>
        <taxon>Ascomycota</taxon>
        <taxon>Pezizomycotina</taxon>
        <taxon>Orbiliomycetes</taxon>
        <taxon>Orbiliales</taxon>
        <taxon>Orbiliaceae</taxon>
        <taxon>Orbilia</taxon>
    </lineage>
</organism>
<protein>
    <recommendedName>
        <fullName evidence="4">N-acetyltransferase domain-containing protein</fullName>
    </recommendedName>
</protein>
<name>A0A6G1M506_ORBOL</name>
<evidence type="ECO:0008006" key="4">
    <source>
        <dbReference type="Google" id="ProtNLM"/>
    </source>
</evidence>
<accession>A0A6G1M506</accession>
<proteinExistence type="predicted"/>
<reference evidence="2 3" key="1">
    <citation type="submission" date="2019-06" db="EMBL/GenBank/DDBJ databases">
        <authorList>
            <person name="Palmer J.M."/>
        </authorList>
    </citation>
    <scope>NUCLEOTIDE SEQUENCE [LARGE SCALE GENOMIC DNA]</scope>
    <source>
        <strain evidence="2 3">TWF191</strain>
    </source>
</reference>
<dbReference type="PANTHER" id="PTHR42791:SF1">
    <property type="entry name" value="N-ACETYLTRANSFERASE DOMAIN-CONTAINING PROTEIN"/>
    <property type="match status" value="1"/>
</dbReference>
<dbReference type="PANTHER" id="PTHR42791">
    <property type="entry name" value="GNAT FAMILY ACETYLTRANSFERASE"/>
    <property type="match status" value="1"/>
</dbReference>
<evidence type="ECO:0000256" key="1">
    <source>
        <dbReference type="SAM" id="MobiDB-lite"/>
    </source>
</evidence>
<dbReference type="AlphaFoldDB" id="A0A6G1M506"/>
<dbReference type="SUPFAM" id="SSF55729">
    <property type="entry name" value="Acyl-CoA N-acyltransferases (Nat)"/>
    <property type="match status" value="1"/>
</dbReference>
<dbReference type="InterPro" id="IPR016181">
    <property type="entry name" value="Acyl_CoA_acyltransferase"/>
</dbReference>
<dbReference type="Proteomes" id="UP000483672">
    <property type="component" value="Unassembled WGS sequence"/>
</dbReference>
<dbReference type="EMBL" id="WIPF01000020">
    <property type="protein sequence ID" value="KAF3227241.1"/>
    <property type="molecule type" value="Genomic_DNA"/>
</dbReference>
<sequence>MATALIKRVLGHQTFHTSIRPLGRTTNPFVRKAATATTAPPETYVPEVYHLIDSQKDHTPYKPAIHHNQSVGFVTREARYEDAEDLTRLWFSSSNFSSDIDARTYQWWNDVWIMGIQAGIKNIRTFVIEDRNHKIVAFSRWNVPQKPGLQSDNSTALPEFPDEWGAELTEALWGTVSRNRQRIMGQRPHWRCEFLAVDPSQQEVGPASLLLNWGCQQADAENLEVYVDRYITDLSVWKKEKVRFWSWDFMAAPYVYPDTKGPKLAAVVRPSKLMGPGIVQCMYEGKNPRVRMVDDKSDPSFGARKSKKQPQESQPQY</sequence>
<dbReference type="InterPro" id="IPR052523">
    <property type="entry name" value="Trichothecene_AcTrans"/>
</dbReference>
<feature type="region of interest" description="Disordered" evidence="1">
    <location>
        <begin position="290"/>
        <end position="317"/>
    </location>
</feature>
<comment type="caution">
    <text evidence="2">The sequence shown here is derived from an EMBL/GenBank/DDBJ whole genome shotgun (WGS) entry which is preliminary data.</text>
</comment>
<evidence type="ECO:0000313" key="3">
    <source>
        <dbReference type="Proteomes" id="UP000483672"/>
    </source>
</evidence>
<dbReference type="Gene3D" id="3.40.630.30">
    <property type="match status" value="1"/>
</dbReference>
<evidence type="ECO:0000313" key="2">
    <source>
        <dbReference type="EMBL" id="KAF3227241.1"/>
    </source>
</evidence>
<gene>
    <name evidence="2" type="ORF">TWF191_004106</name>
</gene>